<evidence type="ECO:0000256" key="10">
    <source>
        <dbReference type="ARBA" id="ARBA00049893"/>
    </source>
</evidence>
<keyword evidence="5" id="KW-0479">Metal-binding</keyword>
<gene>
    <name evidence="12" type="ORF">GlitD10_0151</name>
</gene>
<reference evidence="12 13" key="1">
    <citation type="submission" date="2016-10" db="EMBL/GenBank/DDBJ databases">
        <title>Description of Gloeomargarita lithophora gen. nov., sp. nov., a thylakoid-bearing basal-branching cyanobacterium with intracellular carbonates, and proposal for Gloeomargaritales ord. nov.</title>
        <authorList>
            <person name="Moreira D."/>
            <person name="Tavera R."/>
            <person name="Benzerara K."/>
            <person name="Skouri-Panet F."/>
            <person name="Couradeau E."/>
            <person name="Gerard E."/>
            <person name="Loussert C."/>
            <person name="Novelo E."/>
            <person name="Zivanovic Y."/>
            <person name="Lopez-Garcia P."/>
        </authorList>
    </citation>
    <scope>NUCLEOTIDE SEQUENCE [LARGE SCALE GENOMIC DNA]</scope>
    <source>
        <strain evidence="12 13">D10</strain>
    </source>
</reference>
<comment type="catalytic activity">
    <reaction evidence="9">
        <text>adenosine + phosphate = alpha-D-ribose 1-phosphate + adenine</text>
        <dbReference type="Rhea" id="RHEA:27642"/>
        <dbReference type="ChEBI" id="CHEBI:16335"/>
        <dbReference type="ChEBI" id="CHEBI:16708"/>
        <dbReference type="ChEBI" id="CHEBI:43474"/>
        <dbReference type="ChEBI" id="CHEBI:57720"/>
        <dbReference type="EC" id="2.4.2.1"/>
    </reaction>
    <physiologicalReaction direction="left-to-right" evidence="9">
        <dbReference type="Rhea" id="RHEA:27643"/>
    </physiologicalReaction>
</comment>
<protein>
    <recommendedName>
        <fullName evidence="11">Purine nucleoside phosphorylase</fullName>
    </recommendedName>
</protein>
<evidence type="ECO:0000256" key="2">
    <source>
        <dbReference type="ARBA" id="ARBA00003215"/>
    </source>
</evidence>
<dbReference type="SUPFAM" id="SSF64438">
    <property type="entry name" value="CNF1/YfiH-like putative cysteine hydrolases"/>
    <property type="match status" value="1"/>
</dbReference>
<dbReference type="NCBIfam" id="TIGR00726">
    <property type="entry name" value="peptidoglycan editing factor PgeF"/>
    <property type="match status" value="1"/>
</dbReference>
<dbReference type="Gene3D" id="3.60.140.10">
    <property type="entry name" value="CNF1/YfiH-like putative cysteine hydrolases"/>
    <property type="match status" value="1"/>
</dbReference>
<evidence type="ECO:0000256" key="7">
    <source>
        <dbReference type="ARBA" id="ARBA00022833"/>
    </source>
</evidence>
<proteinExistence type="inferred from homology"/>
<name>A0A1J0A941_9CYAN</name>
<keyword evidence="13" id="KW-1185">Reference proteome</keyword>
<evidence type="ECO:0000256" key="4">
    <source>
        <dbReference type="ARBA" id="ARBA00022679"/>
    </source>
</evidence>
<dbReference type="RefSeq" id="WP_216634771.1">
    <property type="nucleotide sequence ID" value="NZ_CP017675.1"/>
</dbReference>
<dbReference type="GO" id="GO:0016787">
    <property type="term" value="F:hydrolase activity"/>
    <property type="evidence" value="ECO:0007669"/>
    <property type="project" value="UniProtKB-KW"/>
</dbReference>
<evidence type="ECO:0000256" key="3">
    <source>
        <dbReference type="ARBA" id="ARBA00007353"/>
    </source>
</evidence>
<dbReference type="EMBL" id="CP017675">
    <property type="protein sequence ID" value="APB32452.1"/>
    <property type="molecule type" value="Genomic_DNA"/>
</dbReference>
<evidence type="ECO:0000313" key="12">
    <source>
        <dbReference type="EMBL" id="APB32452.1"/>
    </source>
</evidence>
<dbReference type="Proteomes" id="UP000180235">
    <property type="component" value="Chromosome"/>
</dbReference>
<dbReference type="InterPro" id="IPR038371">
    <property type="entry name" value="Cu_polyphenol_OxRdtase_sf"/>
</dbReference>
<evidence type="ECO:0000256" key="11">
    <source>
        <dbReference type="RuleBase" id="RU361274"/>
    </source>
</evidence>
<keyword evidence="6" id="KW-0378">Hydrolase</keyword>
<keyword evidence="7" id="KW-0862">Zinc</keyword>
<evidence type="ECO:0000256" key="6">
    <source>
        <dbReference type="ARBA" id="ARBA00022801"/>
    </source>
</evidence>
<evidence type="ECO:0000256" key="5">
    <source>
        <dbReference type="ARBA" id="ARBA00022723"/>
    </source>
</evidence>
<dbReference type="Pfam" id="PF02578">
    <property type="entry name" value="Cu-oxidase_4"/>
    <property type="match status" value="1"/>
</dbReference>
<evidence type="ECO:0000313" key="13">
    <source>
        <dbReference type="Proteomes" id="UP000180235"/>
    </source>
</evidence>
<dbReference type="STRING" id="1188229.GlitD10_0151"/>
<dbReference type="AlphaFoldDB" id="A0A1J0A941"/>
<accession>A0A1J0A941</accession>
<dbReference type="PANTHER" id="PTHR30616">
    <property type="entry name" value="UNCHARACTERIZED PROTEIN YFIH"/>
    <property type="match status" value="1"/>
</dbReference>
<dbReference type="GO" id="GO:0005507">
    <property type="term" value="F:copper ion binding"/>
    <property type="evidence" value="ECO:0007669"/>
    <property type="project" value="TreeGrafter"/>
</dbReference>
<dbReference type="KEGG" id="glt:GlitD10_0151"/>
<evidence type="ECO:0000256" key="9">
    <source>
        <dbReference type="ARBA" id="ARBA00048968"/>
    </source>
</evidence>
<comment type="similarity">
    <text evidence="3 11">Belongs to the purine nucleoside phosphorylase YfiH/LACC1 family.</text>
</comment>
<dbReference type="CDD" id="cd16833">
    <property type="entry name" value="YfiH"/>
    <property type="match status" value="1"/>
</dbReference>
<dbReference type="InterPro" id="IPR011324">
    <property type="entry name" value="Cytotoxic_necrot_fac-like_cat"/>
</dbReference>
<comment type="catalytic activity">
    <reaction evidence="10">
        <text>S-methyl-5'-thioadenosine + phosphate = 5-(methylsulfanyl)-alpha-D-ribose 1-phosphate + adenine</text>
        <dbReference type="Rhea" id="RHEA:11852"/>
        <dbReference type="ChEBI" id="CHEBI:16708"/>
        <dbReference type="ChEBI" id="CHEBI:17509"/>
        <dbReference type="ChEBI" id="CHEBI:43474"/>
        <dbReference type="ChEBI" id="CHEBI:58533"/>
        <dbReference type="EC" id="2.4.2.28"/>
    </reaction>
    <physiologicalReaction direction="left-to-right" evidence="10">
        <dbReference type="Rhea" id="RHEA:11853"/>
    </physiologicalReaction>
</comment>
<evidence type="ECO:0000256" key="8">
    <source>
        <dbReference type="ARBA" id="ARBA00047989"/>
    </source>
</evidence>
<organism evidence="12 13">
    <name type="scientific">Gloeomargarita lithophora Alchichica-D10</name>
    <dbReference type="NCBI Taxonomy" id="1188229"/>
    <lineage>
        <taxon>Bacteria</taxon>
        <taxon>Bacillati</taxon>
        <taxon>Cyanobacteriota</taxon>
        <taxon>Cyanophyceae</taxon>
        <taxon>Gloeomargaritales</taxon>
        <taxon>Gloeomargaritaceae</taxon>
        <taxon>Gloeomargarita</taxon>
    </lineage>
</organism>
<evidence type="ECO:0000256" key="1">
    <source>
        <dbReference type="ARBA" id="ARBA00000553"/>
    </source>
</evidence>
<dbReference type="InterPro" id="IPR003730">
    <property type="entry name" value="Cu_polyphenol_OxRdtase"/>
</dbReference>
<dbReference type="PANTHER" id="PTHR30616:SF2">
    <property type="entry name" value="PURINE NUCLEOSIDE PHOSPHORYLASE LACC1"/>
    <property type="match status" value="1"/>
</dbReference>
<keyword evidence="4" id="KW-0808">Transferase</keyword>
<comment type="function">
    <text evidence="2">Purine nucleoside enzyme that catalyzes the phosphorolysis of adenosine and inosine nucleosides, yielding D-ribose 1-phosphate and the respective free bases, adenine and hypoxanthine. Also catalyzes the phosphorolysis of S-methyl-5'-thioadenosine into adenine and S-methyl-5-thio-alpha-D-ribose 1-phosphate. Also has adenosine deaminase activity.</text>
</comment>
<sequence length="237" mass="26064">MTGHWHWHGDTHLTCDLLVSWGHQFGGRWGGQEFLSVTNYRLRQIHSGVVLPVTEIQPDTPGDGLISTQPGQALWVGSADCVPVLIGCTHTGRVAALHAGWRGTAANIITNAVYKLQYQGSVLGGLRIALGPAISGANYQVQDDVVSALAVTLVNPAQPTITHVIDRWQTEPKLLQPDGERWRLDLRRVQVQQLIQAGIAPDQIAVSPHCTYDDRERFHSYRREGKTQGQWSGIVSC</sequence>
<comment type="catalytic activity">
    <reaction evidence="1">
        <text>inosine + phosphate = alpha-D-ribose 1-phosphate + hypoxanthine</text>
        <dbReference type="Rhea" id="RHEA:27646"/>
        <dbReference type="ChEBI" id="CHEBI:17368"/>
        <dbReference type="ChEBI" id="CHEBI:17596"/>
        <dbReference type="ChEBI" id="CHEBI:43474"/>
        <dbReference type="ChEBI" id="CHEBI:57720"/>
        <dbReference type="EC" id="2.4.2.1"/>
    </reaction>
    <physiologicalReaction direction="left-to-right" evidence="1">
        <dbReference type="Rhea" id="RHEA:27647"/>
    </physiologicalReaction>
</comment>
<dbReference type="GO" id="GO:0017061">
    <property type="term" value="F:S-methyl-5-thioadenosine phosphorylase activity"/>
    <property type="evidence" value="ECO:0007669"/>
    <property type="project" value="UniProtKB-EC"/>
</dbReference>
<comment type="catalytic activity">
    <reaction evidence="8">
        <text>adenosine + H2O + H(+) = inosine + NH4(+)</text>
        <dbReference type="Rhea" id="RHEA:24408"/>
        <dbReference type="ChEBI" id="CHEBI:15377"/>
        <dbReference type="ChEBI" id="CHEBI:15378"/>
        <dbReference type="ChEBI" id="CHEBI:16335"/>
        <dbReference type="ChEBI" id="CHEBI:17596"/>
        <dbReference type="ChEBI" id="CHEBI:28938"/>
        <dbReference type="EC" id="3.5.4.4"/>
    </reaction>
    <physiologicalReaction direction="left-to-right" evidence="8">
        <dbReference type="Rhea" id="RHEA:24409"/>
    </physiologicalReaction>
</comment>